<dbReference type="Pfam" id="PF00276">
    <property type="entry name" value="Ribosomal_L23"/>
    <property type="match status" value="1"/>
</dbReference>
<evidence type="ECO:0000256" key="5">
    <source>
        <dbReference type="ARBA" id="ARBA00023274"/>
    </source>
</evidence>
<dbReference type="GO" id="GO:0005840">
    <property type="term" value="C:ribosome"/>
    <property type="evidence" value="ECO:0007669"/>
    <property type="project" value="UniProtKB-KW"/>
</dbReference>
<evidence type="ECO:0000313" key="8">
    <source>
        <dbReference type="EMBL" id="TSC65543.1"/>
    </source>
</evidence>
<reference evidence="8 9" key="1">
    <citation type="submission" date="2017-07" db="EMBL/GenBank/DDBJ databases">
        <title>Mechanisms for carbon and nitrogen cycling indicate functional differentiation within the Candidate Phyla Radiation.</title>
        <authorList>
            <person name="Danczak R.E."/>
            <person name="Johnston M.D."/>
            <person name="Kenah C."/>
            <person name="Slattery M."/>
            <person name="Wrighton K.C."/>
            <person name="Wilkins M.J."/>
        </authorList>
    </citation>
    <scope>NUCLEOTIDE SEQUENCE [LARGE SCALE GENOMIC DNA]</scope>
    <source>
        <strain evidence="8">Gr01-1014_77</strain>
    </source>
</reference>
<feature type="region of interest" description="Disordered" evidence="7">
    <location>
        <begin position="1"/>
        <end position="26"/>
    </location>
</feature>
<dbReference type="Gene3D" id="3.30.70.330">
    <property type="match status" value="1"/>
</dbReference>
<protein>
    <recommendedName>
        <fullName evidence="6">Large ribosomal subunit protein uL23</fullName>
    </recommendedName>
</protein>
<gene>
    <name evidence="6" type="primary">rplW</name>
    <name evidence="8" type="ORF">G01um101477_428</name>
</gene>
<dbReference type="AlphaFoldDB" id="A0A554JB05"/>
<keyword evidence="5 6" id="KW-0687">Ribonucleoprotein</keyword>
<dbReference type="GO" id="GO:1990904">
    <property type="term" value="C:ribonucleoprotein complex"/>
    <property type="evidence" value="ECO:0007669"/>
    <property type="project" value="UniProtKB-KW"/>
</dbReference>
<dbReference type="GO" id="GO:0003735">
    <property type="term" value="F:structural constituent of ribosome"/>
    <property type="evidence" value="ECO:0007669"/>
    <property type="project" value="InterPro"/>
</dbReference>
<dbReference type="InterPro" id="IPR012677">
    <property type="entry name" value="Nucleotide-bd_a/b_plait_sf"/>
</dbReference>
<evidence type="ECO:0000256" key="7">
    <source>
        <dbReference type="SAM" id="MobiDB-lite"/>
    </source>
</evidence>
<dbReference type="EMBL" id="VMFF01000040">
    <property type="protein sequence ID" value="TSC65543.1"/>
    <property type="molecule type" value="Genomic_DNA"/>
</dbReference>
<comment type="caution">
    <text evidence="8">The sequence shown here is derived from an EMBL/GenBank/DDBJ whole genome shotgun (WGS) entry which is preliminary data.</text>
</comment>
<keyword evidence="2 6" id="KW-0699">rRNA-binding</keyword>
<dbReference type="PANTHER" id="PTHR11620">
    <property type="entry name" value="60S RIBOSOMAL PROTEIN L23A"/>
    <property type="match status" value="1"/>
</dbReference>
<evidence type="ECO:0000256" key="1">
    <source>
        <dbReference type="ARBA" id="ARBA00006700"/>
    </source>
</evidence>
<dbReference type="InterPro" id="IPR012678">
    <property type="entry name" value="Ribosomal_uL23/eL15/eS24_sf"/>
</dbReference>
<proteinExistence type="inferred from homology"/>
<dbReference type="InterPro" id="IPR013025">
    <property type="entry name" value="Ribosomal_uL23-like"/>
</dbReference>
<keyword evidence="4 6" id="KW-0689">Ribosomal protein</keyword>
<dbReference type="GO" id="GO:0006412">
    <property type="term" value="P:translation"/>
    <property type="evidence" value="ECO:0007669"/>
    <property type="project" value="UniProtKB-UniRule"/>
</dbReference>
<keyword evidence="3 6" id="KW-0694">RNA-binding</keyword>
<evidence type="ECO:0000256" key="4">
    <source>
        <dbReference type="ARBA" id="ARBA00022980"/>
    </source>
</evidence>
<comment type="similarity">
    <text evidence="1 6">Belongs to the universal ribosomal protein uL23 family.</text>
</comment>
<dbReference type="GO" id="GO:0019843">
    <property type="term" value="F:rRNA binding"/>
    <property type="evidence" value="ECO:0007669"/>
    <property type="project" value="UniProtKB-UniRule"/>
</dbReference>
<accession>A0A554JB05</accession>
<dbReference type="NCBIfam" id="NF004363">
    <property type="entry name" value="PRK05738.2-4"/>
    <property type="match status" value="1"/>
</dbReference>
<evidence type="ECO:0000256" key="2">
    <source>
        <dbReference type="ARBA" id="ARBA00022730"/>
    </source>
</evidence>
<dbReference type="HAMAP" id="MF_01369_B">
    <property type="entry name" value="Ribosomal_uL23_B"/>
    <property type="match status" value="1"/>
</dbReference>
<dbReference type="Proteomes" id="UP000319613">
    <property type="component" value="Unassembled WGS sequence"/>
</dbReference>
<organism evidence="8 9">
    <name type="scientific">Candidatus Doudnabacteria bacterium Gr01-1014_77</name>
    <dbReference type="NCBI Taxonomy" id="2017133"/>
    <lineage>
        <taxon>Bacteria</taxon>
        <taxon>Candidatus Doudnaibacteriota</taxon>
    </lineage>
</organism>
<evidence type="ECO:0000256" key="6">
    <source>
        <dbReference type="HAMAP-Rule" id="MF_01369"/>
    </source>
</evidence>
<name>A0A554JB05_9BACT</name>
<evidence type="ECO:0000256" key="3">
    <source>
        <dbReference type="ARBA" id="ARBA00022884"/>
    </source>
</evidence>
<comment type="subunit">
    <text evidence="6">Part of the 50S ribosomal subunit. Contacts protein L29, and trigger factor when it is bound to the ribosome.</text>
</comment>
<evidence type="ECO:0000313" key="9">
    <source>
        <dbReference type="Proteomes" id="UP000319613"/>
    </source>
</evidence>
<sequence length="126" mass="13968">MAIFGKDKTEKEEKKPETADLKVSETKAKSKEDTGDAYKILVKPLVTEKSFKGMAKGQYAFKVNKKANKISVRNAVEKVYDVKVLRVNIITVKGKTVNRGRIAGRTSDWKKAIVTLKPGNTIAQAN</sequence>
<comment type="function">
    <text evidence="6">One of the early assembly proteins it binds 23S rRNA. One of the proteins that surrounds the polypeptide exit tunnel on the outside of the ribosome. Forms the main docking site for trigger factor binding to the ribosome.</text>
</comment>
<dbReference type="SUPFAM" id="SSF54189">
    <property type="entry name" value="Ribosomal proteins S24e, L23 and L15e"/>
    <property type="match status" value="1"/>
</dbReference>
<dbReference type="FunFam" id="3.30.70.330:FF:000001">
    <property type="entry name" value="50S ribosomal protein L23"/>
    <property type="match status" value="1"/>
</dbReference>